<dbReference type="PANTHER" id="PTHR33164:SF43">
    <property type="entry name" value="HTH-TYPE TRANSCRIPTIONAL REPRESSOR YETL"/>
    <property type="match status" value="1"/>
</dbReference>
<organism evidence="2 3">
    <name type="scientific">Kibdelosporangium aridum</name>
    <dbReference type="NCBI Taxonomy" id="2030"/>
    <lineage>
        <taxon>Bacteria</taxon>
        <taxon>Bacillati</taxon>
        <taxon>Actinomycetota</taxon>
        <taxon>Actinomycetes</taxon>
        <taxon>Pseudonocardiales</taxon>
        <taxon>Pseudonocardiaceae</taxon>
        <taxon>Kibdelosporangium</taxon>
    </lineage>
</organism>
<dbReference type="SUPFAM" id="SSF46785">
    <property type="entry name" value="Winged helix' DNA-binding domain"/>
    <property type="match status" value="1"/>
</dbReference>
<keyword evidence="2" id="KW-0238">DNA-binding</keyword>
<dbReference type="GO" id="GO:0006950">
    <property type="term" value="P:response to stress"/>
    <property type="evidence" value="ECO:0007669"/>
    <property type="project" value="TreeGrafter"/>
</dbReference>
<dbReference type="Gene3D" id="1.10.10.10">
    <property type="entry name" value="Winged helix-like DNA-binding domain superfamily/Winged helix DNA-binding domain"/>
    <property type="match status" value="1"/>
</dbReference>
<dbReference type="PANTHER" id="PTHR33164">
    <property type="entry name" value="TRANSCRIPTIONAL REGULATOR, MARR FAMILY"/>
    <property type="match status" value="1"/>
</dbReference>
<dbReference type="InterPro" id="IPR039422">
    <property type="entry name" value="MarR/SlyA-like"/>
</dbReference>
<dbReference type="InterPro" id="IPR036390">
    <property type="entry name" value="WH_DNA-bd_sf"/>
</dbReference>
<feature type="domain" description="HTH marR-type" evidence="1">
    <location>
        <begin position="1"/>
        <end position="138"/>
    </location>
</feature>
<keyword evidence="3" id="KW-1185">Reference proteome</keyword>
<dbReference type="InterPro" id="IPR000835">
    <property type="entry name" value="HTH_MarR-typ"/>
</dbReference>
<gene>
    <name evidence="2" type="ORF">SAMN05661093_00333</name>
</gene>
<dbReference type="GO" id="GO:0003700">
    <property type="term" value="F:DNA-binding transcription factor activity"/>
    <property type="evidence" value="ECO:0007669"/>
    <property type="project" value="InterPro"/>
</dbReference>
<evidence type="ECO:0000259" key="1">
    <source>
        <dbReference type="PROSITE" id="PS50995"/>
    </source>
</evidence>
<dbReference type="Proteomes" id="UP000192674">
    <property type="component" value="Unassembled WGS sequence"/>
</dbReference>
<dbReference type="InterPro" id="IPR036388">
    <property type="entry name" value="WH-like_DNA-bd_sf"/>
</dbReference>
<dbReference type="OrthoDB" id="8635520at2"/>
<dbReference type="Pfam" id="PF01047">
    <property type="entry name" value="MarR"/>
    <property type="match status" value="1"/>
</dbReference>
<sequence length="161" mass="17679">MAQRVARNLGWALAVVLRRWHDGVEDVLNDIPHGSRGYHVLSTVVHEDLPTQAALAAHLSIDRTVMTYLIDALEAAGLVERKPDPADRRARRIVATDHGRKVLAAAERRVGAVEQAMLAALAPDEQAVFQELTQRAASRIHYEDPDADPCTAVQEALGERP</sequence>
<protein>
    <submittedName>
        <fullName evidence="2">DNA-binding transcriptional regulator, MarR family</fullName>
    </submittedName>
</protein>
<dbReference type="RefSeq" id="WP_084424266.1">
    <property type="nucleotide sequence ID" value="NZ_FWXV01000001.1"/>
</dbReference>
<dbReference type="EMBL" id="FWXV01000001">
    <property type="protein sequence ID" value="SMC52066.1"/>
    <property type="molecule type" value="Genomic_DNA"/>
</dbReference>
<evidence type="ECO:0000313" key="2">
    <source>
        <dbReference type="EMBL" id="SMC52066.1"/>
    </source>
</evidence>
<dbReference type="PROSITE" id="PS50995">
    <property type="entry name" value="HTH_MARR_2"/>
    <property type="match status" value="1"/>
</dbReference>
<proteinExistence type="predicted"/>
<dbReference type="SMART" id="SM00347">
    <property type="entry name" value="HTH_MARR"/>
    <property type="match status" value="1"/>
</dbReference>
<evidence type="ECO:0000313" key="3">
    <source>
        <dbReference type="Proteomes" id="UP000192674"/>
    </source>
</evidence>
<reference evidence="2 3" key="1">
    <citation type="submission" date="2017-04" db="EMBL/GenBank/DDBJ databases">
        <authorList>
            <person name="Afonso C.L."/>
            <person name="Miller P.J."/>
            <person name="Scott M.A."/>
            <person name="Spackman E."/>
            <person name="Goraichik I."/>
            <person name="Dimitrov K.M."/>
            <person name="Suarez D.L."/>
            <person name="Swayne D.E."/>
        </authorList>
    </citation>
    <scope>NUCLEOTIDE SEQUENCE [LARGE SCALE GENOMIC DNA]</scope>
    <source>
        <strain evidence="2 3">DSM 43828</strain>
    </source>
</reference>
<dbReference type="AlphaFoldDB" id="A0A1Y5WVQ9"/>
<name>A0A1Y5WVQ9_KIBAR</name>
<dbReference type="PRINTS" id="PR00598">
    <property type="entry name" value="HTHMARR"/>
</dbReference>
<accession>A0A1Y5WVQ9</accession>
<dbReference type="GO" id="GO:0003677">
    <property type="term" value="F:DNA binding"/>
    <property type="evidence" value="ECO:0007669"/>
    <property type="project" value="UniProtKB-KW"/>
</dbReference>